<feature type="signal peptide" evidence="2">
    <location>
        <begin position="1"/>
        <end position="18"/>
    </location>
</feature>
<feature type="chain" id="PRO_5044002483" evidence="2">
    <location>
        <begin position="19"/>
        <end position="889"/>
    </location>
</feature>
<dbReference type="EMBL" id="JARGDH010000005">
    <property type="protein sequence ID" value="KAL0266746.1"/>
    <property type="molecule type" value="Genomic_DNA"/>
</dbReference>
<evidence type="ECO:0000256" key="1">
    <source>
        <dbReference type="SAM" id="MobiDB-lite"/>
    </source>
</evidence>
<evidence type="ECO:0000313" key="3">
    <source>
        <dbReference type="EMBL" id="KAL0266746.1"/>
    </source>
</evidence>
<keyword evidence="2" id="KW-0732">Signal</keyword>
<comment type="caution">
    <text evidence="3">The sequence shown here is derived from an EMBL/GenBank/DDBJ whole genome shotgun (WGS) entry which is preliminary data.</text>
</comment>
<feature type="region of interest" description="Disordered" evidence="1">
    <location>
        <begin position="708"/>
        <end position="734"/>
    </location>
</feature>
<name>A0AAW2HAC6_9NEOP</name>
<feature type="region of interest" description="Disordered" evidence="1">
    <location>
        <begin position="759"/>
        <end position="800"/>
    </location>
</feature>
<sequence>MKLAVSALLVLTISGALSQNVTKETIKPKVTRTSLHVARSLDPEDSEIVSVRSKNGEMASLIVKRREGRKSVQSQPQNKPTSIPRIQDAATLLRVAKSRPLPKPVEVNSEVIYVKDENDGRKKGRTLKIDDDGIPVIEGVRVPDSPEDKLFTWRNARVINGVLVPYKQSLNAEIPLKTKNADNKASAEKQEITLSSFFEADKERPSMFSNNDAVKTQWKGIAESVKSTSKPVTVVPPLPENHSKIIEYIKRINEKELQNRKKSGRSIVFEEGASRRMDENVDENEEPLWVNTQPKEIWTENGKITVADRRVDNIEAAENIVYGADVRDDKFQPITPVQARLLHPQGITNYRISSLYSSQPSRVSFEEGVRTPVLQYAHPELGAQPAKVETESEETESSRSGTQDVLPSLTYFSNDPYADRSPYAYEPGLVGQSEDTLTSSASFHAQEVSNNLGISQERENGRRHSSIHDIEFTTQASEAISINPDEIDITEAPNRAKSGGYFADSYRDGYGLGSDKYIKRYPHSNYYGSGYPMTKEDYYKWKMAGMSYAGGSSNAGYYVKIPDNRPFWEKITDSIKETVQSGVESMKDLTRPVMEPIVEATQRISENLGINEATAKISSTLGFNQGTGMRTALQEKIGAAAASSPVLLPALGLVAGGAALGLGAVAMGRLLDVNVNLLKRSENGEVPNSSKLEMEHKRALEMIDNGEKIVGNKTETGRSLPVDEDNVNSQEKEKDFKRLIDDSGIEGLEKFNFNVNENNDEHKSRRRSLGPYEEKQKTRRRRRRRSTEEHLQNDLGQGGNNGDALLKEISSFGIASPWSNTECAKKIFCNIMVKQSPDAIVLMEKKMASLLSKMRLPEGDSVSHHLDQVSAAVRSQDCSHFQCLNLNRR</sequence>
<feature type="compositionally biased region" description="Polar residues" evidence="1">
    <location>
        <begin position="399"/>
        <end position="409"/>
    </location>
</feature>
<organism evidence="3">
    <name type="scientific">Menopon gallinae</name>
    <name type="common">poultry shaft louse</name>
    <dbReference type="NCBI Taxonomy" id="328185"/>
    <lineage>
        <taxon>Eukaryota</taxon>
        <taxon>Metazoa</taxon>
        <taxon>Ecdysozoa</taxon>
        <taxon>Arthropoda</taxon>
        <taxon>Hexapoda</taxon>
        <taxon>Insecta</taxon>
        <taxon>Pterygota</taxon>
        <taxon>Neoptera</taxon>
        <taxon>Paraneoptera</taxon>
        <taxon>Psocodea</taxon>
        <taxon>Troctomorpha</taxon>
        <taxon>Phthiraptera</taxon>
        <taxon>Amblycera</taxon>
        <taxon>Menoponidae</taxon>
        <taxon>Menopon</taxon>
    </lineage>
</organism>
<proteinExistence type="predicted"/>
<dbReference type="AlphaFoldDB" id="A0AAW2HAC6"/>
<feature type="region of interest" description="Disordered" evidence="1">
    <location>
        <begin position="380"/>
        <end position="409"/>
    </location>
</feature>
<gene>
    <name evidence="3" type="ORF">PYX00_009202</name>
</gene>
<accession>A0AAW2HAC6</accession>
<protein>
    <submittedName>
        <fullName evidence="3">Uncharacterized protein</fullName>
    </submittedName>
</protein>
<evidence type="ECO:0000256" key="2">
    <source>
        <dbReference type="SAM" id="SignalP"/>
    </source>
</evidence>
<reference evidence="3" key="1">
    <citation type="journal article" date="2024" name="Gigascience">
        <title>Chromosome-level genome of the poultry shaft louse Menopon gallinae provides insight into the host-switching and adaptive evolution of parasitic lice.</title>
        <authorList>
            <person name="Xu Y."/>
            <person name="Ma L."/>
            <person name="Liu S."/>
            <person name="Liang Y."/>
            <person name="Liu Q."/>
            <person name="He Z."/>
            <person name="Tian L."/>
            <person name="Duan Y."/>
            <person name="Cai W."/>
            <person name="Li H."/>
            <person name="Song F."/>
        </authorList>
    </citation>
    <scope>NUCLEOTIDE SEQUENCE</scope>
    <source>
        <strain evidence="3">Cailab_2023a</strain>
    </source>
</reference>